<evidence type="ECO:0000256" key="1">
    <source>
        <dbReference type="ARBA" id="ARBA00023239"/>
    </source>
</evidence>
<proteinExistence type="predicted"/>
<dbReference type="InterPro" id="IPR022313">
    <property type="entry name" value="Phe/His_NH3-lyase_AS"/>
</dbReference>
<comment type="caution">
    <text evidence="2">The sequence shown here is derived from an EMBL/GenBank/DDBJ whole genome shotgun (WGS) entry which is preliminary data.</text>
</comment>
<reference evidence="2 3" key="1">
    <citation type="submission" date="2023-08" db="EMBL/GenBank/DDBJ databases">
        <authorList>
            <person name="Girao M."/>
            <person name="Carvalho M.F."/>
        </authorList>
    </citation>
    <scope>NUCLEOTIDE SEQUENCE [LARGE SCALE GENOMIC DNA]</scope>
    <source>
        <strain evidence="2 3">CT-R113</strain>
    </source>
</reference>
<name>A0ABU7KHC4_9ACTN</name>
<dbReference type="RefSeq" id="WP_330095399.1">
    <property type="nucleotide sequence ID" value="NZ_JAUZMY010000057.1"/>
</dbReference>
<evidence type="ECO:0000313" key="2">
    <source>
        <dbReference type="EMBL" id="MEE2041644.1"/>
    </source>
</evidence>
<organism evidence="2 3">
    <name type="scientific">Nocardiopsis codii</name>
    <dbReference type="NCBI Taxonomy" id="3065942"/>
    <lineage>
        <taxon>Bacteria</taxon>
        <taxon>Bacillati</taxon>
        <taxon>Actinomycetota</taxon>
        <taxon>Actinomycetes</taxon>
        <taxon>Streptosporangiales</taxon>
        <taxon>Nocardiopsidaceae</taxon>
        <taxon>Nocardiopsis</taxon>
    </lineage>
</organism>
<dbReference type="CDD" id="cd00332">
    <property type="entry name" value="PAL-HAL"/>
    <property type="match status" value="1"/>
</dbReference>
<dbReference type="InterPro" id="IPR001106">
    <property type="entry name" value="Aromatic_Lyase"/>
</dbReference>
<dbReference type="EMBL" id="JAUZMY010000057">
    <property type="protein sequence ID" value="MEE2041644.1"/>
    <property type="molecule type" value="Genomic_DNA"/>
</dbReference>
<dbReference type="InterPro" id="IPR024083">
    <property type="entry name" value="Fumarase/histidase_N"/>
</dbReference>
<keyword evidence="3" id="KW-1185">Reference proteome</keyword>
<dbReference type="Proteomes" id="UP001356095">
    <property type="component" value="Unassembled WGS sequence"/>
</dbReference>
<dbReference type="PANTHER" id="PTHR10362">
    <property type="entry name" value="HISTIDINE AMMONIA-LYASE"/>
    <property type="match status" value="1"/>
</dbReference>
<dbReference type="Gene3D" id="1.20.200.10">
    <property type="entry name" value="Fumarase/aspartase (Central domain)"/>
    <property type="match status" value="1"/>
</dbReference>
<sequence>MTPTPTSLAEVVRRAAWDASIGWTDDDLSRMQASATTMAKHLADGADVYGVTRGFGPLVAFPASESAGEQGDGLIAHLGSAQGEPLSPEVSRLVVALRLTSMRRGYSAVSVDFWQELVGLWNRGFTPVIPREGTVSASGDLQPLASAALAYAGQGEAWVREDSGAWSRRPAAEALGRLGASPVRWNAREALSFVNGSGVSLAVTVDNHRQVEDVVRASALMTARMVDLLGANPQAYAAGIAEARGQNGQAAAAAWIRSGIPAGAERDEARPLQEPYSLRCAPQILGAVLDQLAAAERILLREAVGTTDNPVSSAGEVLHGGNFHAMPVGLCSDQLGLALQQVAYMADRQLSLLCGSDTNGGLPPMLTPRPGAGSGLAGVQVSATSFVSRIRQLVTPATLTALPCNNGNQDHVPMALNGANSLAQALDLAWLVVGSLGVGLAQLAALTGRTGETGLWGRVAELSPPLDRDRPLAAEVRAVRDVLAREARARSGEWEHRDA</sequence>
<keyword evidence="1" id="KW-0456">Lyase</keyword>
<dbReference type="SUPFAM" id="SSF48557">
    <property type="entry name" value="L-aspartase-like"/>
    <property type="match status" value="1"/>
</dbReference>
<protein>
    <submittedName>
        <fullName evidence="2">Aromatic amino acid ammonia-lyase</fullName>
    </submittedName>
</protein>
<dbReference type="PROSITE" id="PS00488">
    <property type="entry name" value="PAL_HISTIDASE"/>
    <property type="match status" value="1"/>
</dbReference>
<dbReference type="Pfam" id="PF00221">
    <property type="entry name" value="Lyase_aromatic"/>
    <property type="match status" value="1"/>
</dbReference>
<accession>A0ABU7KHC4</accession>
<dbReference type="InterPro" id="IPR008948">
    <property type="entry name" value="L-Aspartase-like"/>
</dbReference>
<gene>
    <name evidence="2" type="ORF">Q8791_30930</name>
</gene>
<dbReference type="Gene3D" id="1.10.275.10">
    <property type="entry name" value="Fumarase/aspartase (N-terminal domain)"/>
    <property type="match status" value="1"/>
</dbReference>
<evidence type="ECO:0000313" key="3">
    <source>
        <dbReference type="Proteomes" id="UP001356095"/>
    </source>
</evidence>